<protein>
    <recommendedName>
        <fullName evidence="1">PepSY domain-containing protein</fullName>
    </recommendedName>
</protein>
<organism evidence="2 3">
    <name type="scientific">Vagococcus coleopterorum</name>
    <dbReference type="NCBI Taxonomy" id="2714946"/>
    <lineage>
        <taxon>Bacteria</taxon>
        <taxon>Bacillati</taxon>
        <taxon>Bacillota</taxon>
        <taxon>Bacilli</taxon>
        <taxon>Lactobacillales</taxon>
        <taxon>Enterococcaceae</taxon>
        <taxon>Vagococcus</taxon>
    </lineage>
</organism>
<dbReference type="Proteomes" id="UP000500890">
    <property type="component" value="Chromosome"/>
</dbReference>
<dbReference type="AlphaFoldDB" id="A0A6G8ALA0"/>
<evidence type="ECO:0000313" key="2">
    <source>
        <dbReference type="EMBL" id="QIL45705.1"/>
    </source>
</evidence>
<dbReference type="KEGG" id="vah:G7081_00685"/>
<dbReference type="RefSeq" id="WP_166006466.1">
    <property type="nucleotide sequence ID" value="NZ_CP049886.1"/>
</dbReference>
<name>A0A6G8ALA0_9ENTE</name>
<gene>
    <name evidence="2" type="ORF">G7081_00685</name>
</gene>
<feature type="domain" description="PepSY" evidence="1">
    <location>
        <begin position="43"/>
        <end position="107"/>
    </location>
</feature>
<dbReference type="EMBL" id="CP049886">
    <property type="protein sequence ID" value="QIL45705.1"/>
    <property type="molecule type" value="Genomic_DNA"/>
</dbReference>
<evidence type="ECO:0000259" key="1">
    <source>
        <dbReference type="Pfam" id="PF03413"/>
    </source>
</evidence>
<dbReference type="InterPro" id="IPR025711">
    <property type="entry name" value="PepSY"/>
</dbReference>
<dbReference type="Pfam" id="PF03413">
    <property type="entry name" value="PepSY"/>
    <property type="match status" value="1"/>
</dbReference>
<keyword evidence="3" id="KW-1185">Reference proteome</keyword>
<sequence>MAKELKKYGFVLGLGAIIGSLAGVSLMKKSQEVFDAKTTNVLSEIKERFTEQQEIEGSWIQSDKEVIDRLGIETEVYKGGFTCKDGDTFTQYEFIADAKTGALIDIYPLEA</sequence>
<reference evidence="2 3" key="1">
    <citation type="submission" date="2020-03" db="EMBL/GenBank/DDBJ databases">
        <title>Vagococcus sp. nov., isolated from beetles.</title>
        <authorList>
            <person name="Hyun D.-W."/>
            <person name="Bae J.-W."/>
        </authorList>
    </citation>
    <scope>NUCLEOTIDE SEQUENCE [LARGE SCALE GENOMIC DNA]</scope>
    <source>
        <strain evidence="2 3">HDW17A</strain>
    </source>
</reference>
<accession>A0A6G8ALA0</accession>
<evidence type="ECO:0000313" key="3">
    <source>
        <dbReference type="Proteomes" id="UP000500890"/>
    </source>
</evidence>
<proteinExistence type="predicted"/>